<protein>
    <submittedName>
        <fullName evidence="2">Uncharacterized protein</fullName>
    </submittedName>
</protein>
<dbReference type="WBParaSite" id="PEQ_0001016301-mRNA-1">
    <property type="protein sequence ID" value="PEQ_0001016301-mRNA-1"/>
    <property type="gene ID" value="PEQ_0001016301"/>
</dbReference>
<accession>A0A914RV05</accession>
<name>A0A914RV05_PAREQ</name>
<reference evidence="2" key="1">
    <citation type="submission" date="2022-11" db="UniProtKB">
        <authorList>
            <consortium name="WormBaseParasite"/>
        </authorList>
    </citation>
    <scope>IDENTIFICATION</scope>
</reference>
<sequence>MEQLFSVGSPSSMLTPLCRGPCKTWANIYRFDTRLRRRSDCARSCSLPIKWVFTLLSKKL</sequence>
<dbReference type="AlphaFoldDB" id="A0A914RV05"/>
<evidence type="ECO:0000313" key="2">
    <source>
        <dbReference type="WBParaSite" id="PEQ_0001016301-mRNA-1"/>
    </source>
</evidence>
<dbReference type="Proteomes" id="UP000887564">
    <property type="component" value="Unplaced"/>
</dbReference>
<keyword evidence="1" id="KW-1185">Reference proteome</keyword>
<evidence type="ECO:0000313" key="1">
    <source>
        <dbReference type="Proteomes" id="UP000887564"/>
    </source>
</evidence>
<organism evidence="1 2">
    <name type="scientific">Parascaris equorum</name>
    <name type="common">Equine roundworm</name>
    <dbReference type="NCBI Taxonomy" id="6256"/>
    <lineage>
        <taxon>Eukaryota</taxon>
        <taxon>Metazoa</taxon>
        <taxon>Ecdysozoa</taxon>
        <taxon>Nematoda</taxon>
        <taxon>Chromadorea</taxon>
        <taxon>Rhabditida</taxon>
        <taxon>Spirurina</taxon>
        <taxon>Ascaridomorpha</taxon>
        <taxon>Ascaridoidea</taxon>
        <taxon>Ascarididae</taxon>
        <taxon>Parascaris</taxon>
    </lineage>
</organism>
<proteinExistence type="predicted"/>